<dbReference type="InterPro" id="IPR000515">
    <property type="entry name" value="MetI-like"/>
</dbReference>
<evidence type="ECO:0000313" key="11">
    <source>
        <dbReference type="Proteomes" id="UP000602004"/>
    </source>
</evidence>
<dbReference type="Proteomes" id="UP000602004">
    <property type="component" value="Unassembled WGS sequence"/>
</dbReference>
<keyword evidence="5 8" id="KW-0812">Transmembrane</keyword>
<dbReference type="Pfam" id="PF00528">
    <property type="entry name" value="BPD_transp_1"/>
    <property type="match status" value="1"/>
</dbReference>
<proteinExistence type="inferred from homology"/>
<evidence type="ECO:0000256" key="6">
    <source>
        <dbReference type="ARBA" id="ARBA00022989"/>
    </source>
</evidence>
<dbReference type="SUPFAM" id="SSF161098">
    <property type="entry name" value="MetI-like"/>
    <property type="match status" value="1"/>
</dbReference>
<gene>
    <name evidence="10" type="ORF">GCM10011400_06860</name>
</gene>
<protein>
    <submittedName>
        <fullName evidence="10">ABC transporter permease</fullName>
    </submittedName>
</protein>
<feature type="transmembrane region" description="Helical" evidence="8">
    <location>
        <begin position="198"/>
        <end position="217"/>
    </location>
</feature>
<evidence type="ECO:0000313" key="10">
    <source>
        <dbReference type="EMBL" id="GGC23208.1"/>
    </source>
</evidence>
<comment type="caution">
    <text evidence="10">The sequence shown here is derived from an EMBL/GenBank/DDBJ whole genome shotgun (WGS) entry which is preliminary data.</text>
</comment>
<dbReference type="Gene3D" id="1.10.3720.10">
    <property type="entry name" value="MetI-like"/>
    <property type="match status" value="1"/>
</dbReference>
<evidence type="ECO:0000259" key="9">
    <source>
        <dbReference type="PROSITE" id="PS50928"/>
    </source>
</evidence>
<accession>A0ABQ1LDU5</accession>
<evidence type="ECO:0000256" key="1">
    <source>
        <dbReference type="ARBA" id="ARBA00004429"/>
    </source>
</evidence>
<sequence>MIAYDFGAIERALPYLGEGMLLTLELTFTAFIGGLASGIVLAVIRHVRVPILDRIVWAYVTVMRSVPLIMVLFWFFFLVPLVLRRFSPGGISVSVSPHLTAFVTYTLFEAAYFCEIIRSGLLSVPRGQYEGAKALGFSTWQAYTIVIVPQALRAVVPIMVTQAIILFQDTSLVYVLSLTDFTGMASKIAQRDGKLIEFYTFAALVYFVVCSVCAGLADHLRHRRQLRGQVRLPPAATLTAAN</sequence>
<dbReference type="InterPro" id="IPR035906">
    <property type="entry name" value="MetI-like_sf"/>
</dbReference>
<dbReference type="CDD" id="cd06261">
    <property type="entry name" value="TM_PBP2"/>
    <property type="match status" value="1"/>
</dbReference>
<evidence type="ECO:0000256" key="5">
    <source>
        <dbReference type="ARBA" id="ARBA00022692"/>
    </source>
</evidence>
<dbReference type="InterPro" id="IPR043429">
    <property type="entry name" value="ArtM/GltK/GlnP/TcyL/YhdX-like"/>
</dbReference>
<dbReference type="NCBIfam" id="TIGR01726">
    <property type="entry name" value="HEQRo_perm_3TM"/>
    <property type="match status" value="1"/>
</dbReference>
<dbReference type="RefSeq" id="WP_115780292.1">
    <property type="nucleotide sequence ID" value="NZ_BMHL01000001.1"/>
</dbReference>
<evidence type="ECO:0000256" key="3">
    <source>
        <dbReference type="ARBA" id="ARBA00022448"/>
    </source>
</evidence>
<feature type="transmembrane region" description="Helical" evidence="8">
    <location>
        <begin position="99"/>
        <end position="121"/>
    </location>
</feature>
<name>A0ABQ1LDU5_9BURK</name>
<keyword evidence="11" id="KW-1185">Reference proteome</keyword>
<organism evidence="10 11">
    <name type="scientific">Paraburkholderia caffeinilytica</name>
    <dbReference type="NCBI Taxonomy" id="1761016"/>
    <lineage>
        <taxon>Bacteria</taxon>
        <taxon>Pseudomonadati</taxon>
        <taxon>Pseudomonadota</taxon>
        <taxon>Betaproteobacteria</taxon>
        <taxon>Burkholderiales</taxon>
        <taxon>Burkholderiaceae</taxon>
        <taxon>Paraburkholderia</taxon>
    </lineage>
</organism>
<feature type="transmembrane region" description="Helical" evidence="8">
    <location>
        <begin position="56"/>
        <end position="79"/>
    </location>
</feature>
<evidence type="ECO:0000256" key="7">
    <source>
        <dbReference type="ARBA" id="ARBA00023136"/>
    </source>
</evidence>
<dbReference type="InterPro" id="IPR010065">
    <property type="entry name" value="AA_ABC_transptr_permease_3TM"/>
</dbReference>
<comment type="similarity">
    <text evidence="2">Belongs to the binding-protein-dependent transport system permease family. HisMQ subfamily.</text>
</comment>
<comment type="subcellular location">
    <subcellularLocation>
        <location evidence="1">Cell inner membrane</location>
        <topology evidence="1">Multi-pass membrane protein</topology>
    </subcellularLocation>
    <subcellularLocation>
        <location evidence="8">Cell membrane</location>
        <topology evidence="8">Multi-pass membrane protein</topology>
    </subcellularLocation>
</comment>
<keyword evidence="3 8" id="KW-0813">Transport</keyword>
<dbReference type="PANTHER" id="PTHR30614">
    <property type="entry name" value="MEMBRANE COMPONENT OF AMINO ACID ABC TRANSPORTER"/>
    <property type="match status" value="1"/>
</dbReference>
<feature type="transmembrane region" description="Helical" evidence="8">
    <location>
        <begin position="142"/>
        <end position="167"/>
    </location>
</feature>
<reference evidence="11" key="1">
    <citation type="journal article" date="2019" name="Int. J. Syst. Evol. Microbiol.">
        <title>The Global Catalogue of Microorganisms (GCM) 10K type strain sequencing project: providing services to taxonomists for standard genome sequencing and annotation.</title>
        <authorList>
            <consortium name="The Broad Institute Genomics Platform"/>
            <consortium name="The Broad Institute Genome Sequencing Center for Infectious Disease"/>
            <person name="Wu L."/>
            <person name="Ma J."/>
        </authorList>
    </citation>
    <scope>NUCLEOTIDE SEQUENCE [LARGE SCALE GENOMIC DNA]</scope>
    <source>
        <strain evidence="11">CGMCC 1.15103</strain>
    </source>
</reference>
<evidence type="ECO:0000256" key="2">
    <source>
        <dbReference type="ARBA" id="ARBA00010072"/>
    </source>
</evidence>
<keyword evidence="7 8" id="KW-0472">Membrane</keyword>
<evidence type="ECO:0000256" key="4">
    <source>
        <dbReference type="ARBA" id="ARBA00022475"/>
    </source>
</evidence>
<dbReference type="PROSITE" id="PS50928">
    <property type="entry name" value="ABC_TM1"/>
    <property type="match status" value="1"/>
</dbReference>
<keyword evidence="4" id="KW-1003">Cell membrane</keyword>
<feature type="transmembrane region" description="Helical" evidence="8">
    <location>
        <begin position="20"/>
        <end position="44"/>
    </location>
</feature>
<dbReference type="EMBL" id="BMHL01000001">
    <property type="protein sequence ID" value="GGC23208.1"/>
    <property type="molecule type" value="Genomic_DNA"/>
</dbReference>
<keyword evidence="6 8" id="KW-1133">Transmembrane helix</keyword>
<evidence type="ECO:0000256" key="8">
    <source>
        <dbReference type="RuleBase" id="RU363032"/>
    </source>
</evidence>
<dbReference type="PANTHER" id="PTHR30614:SF1">
    <property type="entry name" value="GLUTAMATE_ASPARTATE IMPORT PERMEASE PROTEIN GLTK"/>
    <property type="match status" value="1"/>
</dbReference>
<feature type="domain" description="ABC transmembrane type-1" evidence="9">
    <location>
        <begin position="20"/>
        <end position="217"/>
    </location>
</feature>